<protein>
    <submittedName>
        <fullName evidence="1">Uncharacterized protein</fullName>
    </submittedName>
</protein>
<reference evidence="1 2" key="1">
    <citation type="submission" date="2015-01" db="EMBL/GenBank/DDBJ databases">
        <title>Evolution of Trichinella species and genotypes.</title>
        <authorList>
            <person name="Korhonen P.K."/>
            <person name="Edoardo P."/>
            <person name="Giuseppe L.R."/>
            <person name="Gasser R.B."/>
        </authorList>
    </citation>
    <scope>NUCLEOTIDE SEQUENCE [LARGE SCALE GENOMIC DNA]</scope>
    <source>
        <strain evidence="1">ISS120</strain>
    </source>
</reference>
<proteinExistence type="predicted"/>
<dbReference type="EMBL" id="JYDI01001277">
    <property type="protein sequence ID" value="KRY34641.1"/>
    <property type="molecule type" value="Genomic_DNA"/>
</dbReference>
<dbReference type="AlphaFoldDB" id="A0A0V1BCN5"/>
<accession>A0A0V1BCN5</accession>
<organism evidence="1 2">
    <name type="scientific">Trichinella britovi</name>
    <name type="common">Parasitic roundworm</name>
    <dbReference type="NCBI Taxonomy" id="45882"/>
    <lineage>
        <taxon>Eukaryota</taxon>
        <taxon>Metazoa</taxon>
        <taxon>Ecdysozoa</taxon>
        <taxon>Nematoda</taxon>
        <taxon>Enoplea</taxon>
        <taxon>Dorylaimia</taxon>
        <taxon>Trichinellida</taxon>
        <taxon>Trichinellidae</taxon>
        <taxon>Trichinella</taxon>
    </lineage>
</organism>
<dbReference type="Proteomes" id="UP000054653">
    <property type="component" value="Unassembled WGS sequence"/>
</dbReference>
<name>A0A0V1BCN5_TRIBR</name>
<evidence type="ECO:0000313" key="1">
    <source>
        <dbReference type="EMBL" id="KRY34641.1"/>
    </source>
</evidence>
<keyword evidence="2" id="KW-1185">Reference proteome</keyword>
<sequence>MDWGKTGMEGRTIGNGVQTVIRWWTYIEQQCQEGTSLRMIVGWADWPFTTINALWDEWSAGLAVGFTTLCRRWMDREWDANCDYAVEVCWAGMQPRIGAGGVRRWHAAFMKQ</sequence>
<comment type="caution">
    <text evidence="1">The sequence shown here is derived from an EMBL/GenBank/DDBJ whole genome shotgun (WGS) entry which is preliminary data.</text>
</comment>
<gene>
    <name evidence="1" type="ORF">T03_16857</name>
</gene>
<evidence type="ECO:0000313" key="2">
    <source>
        <dbReference type="Proteomes" id="UP000054653"/>
    </source>
</evidence>